<dbReference type="Gene3D" id="2.60.120.330">
    <property type="entry name" value="B-lactam Antibiotic, Isopenicillin N Synthase, Chain"/>
    <property type="match status" value="1"/>
</dbReference>
<comment type="similarity">
    <text evidence="6">Belongs to the iron/ascorbate-dependent oxidoreductase family.</text>
</comment>
<dbReference type="GO" id="GO:0046872">
    <property type="term" value="F:metal ion binding"/>
    <property type="evidence" value="ECO:0007669"/>
    <property type="project" value="UniProtKB-KW"/>
</dbReference>
<dbReference type="InterPro" id="IPR050231">
    <property type="entry name" value="Iron_ascorbate_oxido_reductase"/>
</dbReference>
<keyword evidence="6" id="KW-0560">Oxidoreductase</keyword>
<keyword evidence="1 6" id="KW-0479">Metal-binding</keyword>
<gene>
    <name evidence="8" type="primary">DAO</name>
    <name evidence="8" type="ORF">CR513_62264</name>
</gene>
<dbReference type="InterPro" id="IPR005123">
    <property type="entry name" value="Oxoglu/Fe-dep_dioxygenase_dom"/>
</dbReference>
<dbReference type="GO" id="GO:0051213">
    <property type="term" value="F:dioxygenase activity"/>
    <property type="evidence" value="ECO:0007669"/>
    <property type="project" value="UniProtKB-KW"/>
</dbReference>
<sequence length="303" mass="34549">MVQEAIVPVVDYQKLMTEKEECERLREACEKSGCFRVVNHPIPLTLMKDMKAVVKYLHDLPMEIKVRNRSVIPDSGYVPSSEGVTPLYEGLGIYDMKSHQNAVEDFCNALKASPQQRKIIEEYSQAIYDLESSISQKMAESLGINDTDFKDWPFIFRVIKYNFTQETLGNIGILLHSDPEFITLLQDDETVGGLELKDGSNTFKAIPTQPGSFLCIVGDVGHVWSNGRFFNMKHRVLCKEVATRYSIGAFMLSPRSGIVEPHEKLVDANHKRLFSPLKYEDLRQFRITTGKRAGEFLEQYRIA</sequence>
<dbReference type="InterPro" id="IPR027443">
    <property type="entry name" value="IPNS-like_sf"/>
</dbReference>
<protein>
    <recommendedName>
        <fullName evidence="4">2-oxoglutarate-dependent dioxygenase DAO</fullName>
    </recommendedName>
    <alternativeName>
        <fullName evidence="5">Protein DIOXYGENASE FOR AUXIN OXIDATION</fullName>
    </alternativeName>
</protein>
<dbReference type="SUPFAM" id="SSF51197">
    <property type="entry name" value="Clavaminate synthase-like"/>
    <property type="match status" value="1"/>
</dbReference>
<evidence type="ECO:0000259" key="7">
    <source>
        <dbReference type="PROSITE" id="PS51471"/>
    </source>
</evidence>
<dbReference type="STRING" id="157652.A0A371E0V4"/>
<accession>A0A371E0V4</accession>
<evidence type="ECO:0000256" key="6">
    <source>
        <dbReference type="RuleBase" id="RU003682"/>
    </source>
</evidence>
<keyword evidence="9" id="KW-1185">Reference proteome</keyword>
<evidence type="ECO:0000256" key="2">
    <source>
        <dbReference type="ARBA" id="ARBA00023004"/>
    </source>
</evidence>
<dbReference type="InterPro" id="IPR044861">
    <property type="entry name" value="IPNS-like_FE2OG_OXY"/>
</dbReference>
<feature type="domain" description="Fe2OG dioxygenase" evidence="7">
    <location>
        <begin position="151"/>
        <end position="254"/>
    </location>
</feature>
<proteinExistence type="inferred from homology"/>
<evidence type="ECO:0000256" key="4">
    <source>
        <dbReference type="ARBA" id="ARBA00074102"/>
    </source>
</evidence>
<evidence type="ECO:0000256" key="3">
    <source>
        <dbReference type="ARBA" id="ARBA00054658"/>
    </source>
</evidence>
<dbReference type="FunFam" id="2.60.120.330:FF:000017">
    <property type="entry name" value="2-oxoglutarate-dependent dioxygenase DAO"/>
    <property type="match status" value="1"/>
</dbReference>
<keyword evidence="8" id="KW-0223">Dioxygenase</keyword>
<dbReference type="Pfam" id="PF03171">
    <property type="entry name" value="2OG-FeII_Oxy"/>
    <property type="match status" value="1"/>
</dbReference>
<keyword evidence="2 6" id="KW-0408">Iron</keyword>
<evidence type="ECO:0000256" key="5">
    <source>
        <dbReference type="ARBA" id="ARBA00076740"/>
    </source>
</evidence>
<dbReference type="PANTHER" id="PTHR47990">
    <property type="entry name" value="2-OXOGLUTARATE (2OG) AND FE(II)-DEPENDENT OXYGENASE SUPERFAMILY PROTEIN-RELATED"/>
    <property type="match status" value="1"/>
</dbReference>
<feature type="non-terminal residue" evidence="8">
    <location>
        <position position="1"/>
    </location>
</feature>
<reference evidence="8" key="1">
    <citation type="submission" date="2018-05" db="EMBL/GenBank/DDBJ databases">
        <title>Draft genome of Mucuna pruriens seed.</title>
        <authorList>
            <person name="Nnadi N.E."/>
            <person name="Vos R."/>
            <person name="Hasami M.H."/>
            <person name="Devisetty U.K."/>
            <person name="Aguiy J.C."/>
        </authorList>
    </citation>
    <scope>NUCLEOTIDE SEQUENCE [LARGE SCALE GENOMIC DNA]</scope>
    <source>
        <strain evidence="8">JCA_2017</strain>
    </source>
</reference>
<dbReference type="OrthoDB" id="288590at2759"/>
<evidence type="ECO:0000313" key="8">
    <source>
        <dbReference type="EMBL" id="RDX58420.1"/>
    </source>
</evidence>
<dbReference type="EMBL" id="QJKJ01017518">
    <property type="protein sequence ID" value="RDX58420.1"/>
    <property type="molecule type" value="Genomic_DNA"/>
</dbReference>
<comment type="function">
    <text evidence="3">2-oxoglutarate-dependent dioxygenase essential for auxin catabolism and maintenance of auxin homeostasis in reproductive organs. Catalyzes the irreversible oxidation of indole-3-acetic acid (IAA) to the biologically inactive 2-oxoindole-3-acetic acid (OxIAA).</text>
</comment>
<dbReference type="InterPro" id="IPR026992">
    <property type="entry name" value="DIOX_N"/>
</dbReference>
<name>A0A371E0V4_MUCPR</name>
<dbReference type="PROSITE" id="PS51471">
    <property type="entry name" value="FE2OG_OXY"/>
    <property type="match status" value="1"/>
</dbReference>
<organism evidence="8 9">
    <name type="scientific">Mucuna pruriens</name>
    <name type="common">Velvet bean</name>
    <name type="synonym">Dolichos pruriens</name>
    <dbReference type="NCBI Taxonomy" id="157652"/>
    <lineage>
        <taxon>Eukaryota</taxon>
        <taxon>Viridiplantae</taxon>
        <taxon>Streptophyta</taxon>
        <taxon>Embryophyta</taxon>
        <taxon>Tracheophyta</taxon>
        <taxon>Spermatophyta</taxon>
        <taxon>Magnoliopsida</taxon>
        <taxon>eudicotyledons</taxon>
        <taxon>Gunneridae</taxon>
        <taxon>Pentapetalae</taxon>
        <taxon>rosids</taxon>
        <taxon>fabids</taxon>
        <taxon>Fabales</taxon>
        <taxon>Fabaceae</taxon>
        <taxon>Papilionoideae</taxon>
        <taxon>50 kb inversion clade</taxon>
        <taxon>NPAAA clade</taxon>
        <taxon>indigoferoid/millettioid clade</taxon>
        <taxon>Phaseoleae</taxon>
        <taxon>Mucuna</taxon>
    </lineage>
</organism>
<dbReference type="Proteomes" id="UP000257109">
    <property type="component" value="Unassembled WGS sequence"/>
</dbReference>
<dbReference type="AlphaFoldDB" id="A0A371E0V4"/>
<dbReference type="Pfam" id="PF14226">
    <property type="entry name" value="DIOX_N"/>
    <property type="match status" value="1"/>
</dbReference>
<comment type="caution">
    <text evidence="8">The sequence shown here is derived from an EMBL/GenBank/DDBJ whole genome shotgun (WGS) entry which is preliminary data.</text>
</comment>
<evidence type="ECO:0000256" key="1">
    <source>
        <dbReference type="ARBA" id="ARBA00022723"/>
    </source>
</evidence>
<evidence type="ECO:0000313" key="9">
    <source>
        <dbReference type="Proteomes" id="UP000257109"/>
    </source>
</evidence>